<feature type="region of interest" description="Disordered" evidence="1">
    <location>
        <begin position="63"/>
        <end position="96"/>
    </location>
</feature>
<feature type="compositionally biased region" description="Basic residues" evidence="1">
    <location>
        <begin position="13"/>
        <end position="24"/>
    </location>
</feature>
<comment type="caution">
    <text evidence="2">The sequence shown here is derived from an EMBL/GenBank/DDBJ whole genome shotgun (WGS) entry which is preliminary data.</text>
</comment>
<evidence type="ECO:0000256" key="1">
    <source>
        <dbReference type="SAM" id="MobiDB-lite"/>
    </source>
</evidence>
<feature type="compositionally biased region" description="Pro residues" evidence="1">
    <location>
        <begin position="67"/>
        <end position="86"/>
    </location>
</feature>
<gene>
    <name evidence="2" type="ORF">EBO15_20755</name>
</gene>
<evidence type="ECO:0000313" key="2">
    <source>
        <dbReference type="EMBL" id="RMI42084.1"/>
    </source>
</evidence>
<keyword evidence="3" id="KW-1185">Reference proteome</keyword>
<accession>A0A3M2LWY9</accession>
<feature type="region of interest" description="Disordered" evidence="1">
    <location>
        <begin position="1"/>
        <end position="24"/>
    </location>
</feature>
<reference evidence="2 3" key="1">
    <citation type="submission" date="2018-10" db="EMBL/GenBank/DDBJ databases">
        <title>Isolation from soil.</title>
        <authorList>
            <person name="Hu J."/>
        </authorList>
    </citation>
    <scope>NUCLEOTIDE SEQUENCE [LARGE SCALE GENOMIC DNA]</scope>
    <source>
        <strain evidence="2 3">NEAU-Ht49</strain>
    </source>
</reference>
<dbReference type="EMBL" id="RFFG01000036">
    <property type="protein sequence ID" value="RMI42084.1"/>
    <property type="molecule type" value="Genomic_DNA"/>
</dbReference>
<sequence length="96" mass="10342">MIGPVRISGSLPHRPRSAGVRRARGRQLEVCLARAGRGAQARYNGSGARPYVLRRPEQIAGFLTGPDPVPPGVVPLPNWRPDPSYPAPVRWTPSAA</sequence>
<dbReference type="InterPro" id="IPR006764">
    <property type="entry name" value="SAM_dep_MeTrfase_SAV2177_type"/>
</dbReference>
<name>A0A3M2LWY9_9ACTN</name>
<dbReference type="Pfam" id="PF04672">
    <property type="entry name" value="Methyltransf_19"/>
    <property type="match status" value="1"/>
</dbReference>
<dbReference type="Gene3D" id="3.40.50.150">
    <property type="entry name" value="Vaccinia Virus protein VP39"/>
    <property type="match status" value="1"/>
</dbReference>
<dbReference type="AlphaFoldDB" id="A0A3M2LWY9"/>
<organism evidence="2 3">
    <name type="scientific">Actinomadura harenae</name>
    <dbReference type="NCBI Taxonomy" id="2483351"/>
    <lineage>
        <taxon>Bacteria</taxon>
        <taxon>Bacillati</taxon>
        <taxon>Actinomycetota</taxon>
        <taxon>Actinomycetes</taxon>
        <taxon>Streptosporangiales</taxon>
        <taxon>Thermomonosporaceae</taxon>
        <taxon>Actinomadura</taxon>
    </lineage>
</organism>
<dbReference type="Proteomes" id="UP000282674">
    <property type="component" value="Unassembled WGS sequence"/>
</dbReference>
<protein>
    <submittedName>
        <fullName evidence="2">Uncharacterized protein</fullName>
    </submittedName>
</protein>
<evidence type="ECO:0000313" key="3">
    <source>
        <dbReference type="Proteomes" id="UP000282674"/>
    </source>
</evidence>
<dbReference type="InterPro" id="IPR029063">
    <property type="entry name" value="SAM-dependent_MTases_sf"/>
</dbReference>
<proteinExistence type="predicted"/>